<dbReference type="EMBL" id="JBHPBY010000055">
    <property type="protein sequence ID" value="MFC1849722.1"/>
    <property type="molecule type" value="Genomic_DNA"/>
</dbReference>
<keyword evidence="2" id="KW-1185">Reference proteome</keyword>
<comment type="caution">
    <text evidence="1">The sequence shown here is derived from an EMBL/GenBank/DDBJ whole genome shotgun (WGS) entry which is preliminary data.</text>
</comment>
<dbReference type="NCBIfam" id="NF038262">
    <property type="entry name" value="SiaB_fam_kinase"/>
    <property type="match status" value="1"/>
</dbReference>
<evidence type="ECO:0000313" key="2">
    <source>
        <dbReference type="Proteomes" id="UP001594351"/>
    </source>
</evidence>
<accession>A0ABV6YU74</accession>
<gene>
    <name evidence="1" type="ORF">ACFL27_05880</name>
</gene>
<protein>
    <submittedName>
        <fullName evidence="1">SiaB family protein kinase</fullName>
    </submittedName>
</protein>
<dbReference type="Proteomes" id="UP001594351">
    <property type="component" value="Unassembled WGS sequence"/>
</dbReference>
<dbReference type="InterPro" id="IPR046239">
    <property type="entry name" value="DUF6272"/>
</dbReference>
<keyword evidence="1" id="KW-0808">Transferase</keyword>
<reference evidence="1 2" key="1">
    <citation type="submission" date="2024-09" db="EMBL/GenBank/DDBJ databases">
        <title>Laminarin stimulates single cell rates of sulfate reduction while oxygen inhibits transcriptomic activity in coastal marine sediment.</title>
        <authorList>
            <person name="Lindsay M."/>
            <person name="Orcutt B."/>
            <person name="Emerson D."/>
            <person name="Stepanauskas R."/>
            <person name="D'Angelo T."/>
        </authorList>
    </citation>
    <scope>NUCLEOTIDE SEQUENCE [LARGE SCALE GENOMIC DNA]</scope>
    <source>
        <strain evidence="1">SAG AM-311-K15</strain>
    </source>
</reference>
<dbReference type="GO" id="GO:0016301">
    <property type="term" value="F:kinase activity"/>
    <property type="evidence" value="ECO:0007669"/>
    <property type="project" value="UniProtKB-KW"/>
</dbReference>
<proteinExistence type="predicted"/>
<name>A0ABV6YU74_UNCC1</name>
<sequence length="191" mass="21655">MSIITLKNFYQFHKTFENSGIIVAYKGTMSQKGLIEIGSVLRTNLQANDVILRVIKKIFAVFVEEAQNIMKYSADKKKNRDGTETGEGMITIFKKDDHFYIVSGNVIKNSDVEPLENRLDSIASQTKDELRQLAKGKKFNTEKLTGTESAGIGFIEMAIKADKPLEWFFEPTDHQHSFFSLSIAIKYSQES</sequence>
<keyword evidence="1" id="KW-0418">Kinase</keyword>
<dbReference type="Pfam" id="PF19788">
    <property type="entry name" value="DUF6272"/>
    <property type="match status" value="1"/>
</dbReference>
<evidence type="ECO:0000313" key="1">
    <source>
        <dbReference type="EMBL" id="MFC1849722.1"/>
    </source>
</evidence>
<organism evidence="1 2">
    <name type="scientific">candidate division CSSED10-310 bacterium</name>
    <dbReference type="NCBI Taxonomy" id="2855610"/>
    <lineage>
        <taxon>Bacteria</taxon>
        <taxon>Bacteria division CSSED10-310</taxon>
    </lineage>
</organism>